<reference evidence="1 2" key="1">
    <citation type="submission" date="2020-07" db="EMBL/GenBank/DDBJ databases">
        <title>Pseudogemmobacter sp. nov., isolated from poultry manure in Taiwan.</title>
        <authorList>
            <person name="Lin S.-Y."/>
            <person name="Tang Y.-S."/>
            <person name="Young C.-C."/>
        </authorList>
    </citation>
    <scope>NUCLEOTIDE SEQUENCE [LARGE SCALE GENOMIC DNA]</scope>
    <source>
        <strain evidence="1 2">CC-YST710</strain>
    </source>
</reference>
<sequence>MLDALKANTAGEWSEGPNGIICNRHEQDGGIIDRAIISNEWFIVFNRDGLDTLHGFPTRDSAISRFLNEIGINISVASL</sequence>
<comment type="caution">
    <text evidence="1">The sequence shown here is derived from an EMBL/GenBank/DDBJ whole genome shotgun (WGS) entry which is preliminary data.</text>
</comment>
<name>A0ABS8CRT0_9RHOB</name>
<dbReference type="EMBL" id="JACDXX010000028">
    <property type="protein sequence ID" value="MCB5412099.1"/>
    <property type="molecule type" value="Genomic_DNA"/>
</dbReference>
<evidence type="ECO:0000313" key="1">
    <source>
        <dbReference type="EMBL" id="MCB5412099.1"/>
    </source>
</evidence>
<accession>A0ABS8CRT0</accession>
<gene>
    <name evidence="1" type="ORF">H0485_19145</name>
</gene>
<evidence type="ECO:0000313" key="2">
    <source>
        <dbReference type="Proteomes" id="UP001198571"/>
    </source>
</evidence>
<protein>
    <submittedName>
        <fullName evidence="1">Uncharacterized protein</fullName>
    </submittedName>
</protein>
<keyword evidence="2" id="KW-1185">Reference proteome</keyword>
<dbReference type="RefSeq" id="WP_226937527.1">
    <property type="nucleotide sequence ID" value="NZ_JACDXX010000028.1"/>
</dbReference>
<proteinExistence type="predicted"/>
<dbReference type="Proteomes" id="UP001198571">
    <property type="component" value="Unassembled WGS sequence"/>
</dbReference>
<organism evidence="1 2">
    <name type="scientific">Pseudogemmobacter faecipullorum</name>
    <dbReference type="NCBI Taxonomy" id="2755041"/>
    <lineage>
        <taxon>Bacteria</taxon>
        <taxon>Pseudomonadati</taxon>
        <taxon>Pseudomonadota</taxon>
        <taxon>Alphaproteobacteria</taxon>
        <taxon>Rhodobacterales</taxon>
        <taxon>Paracoccaceae</taxon>
        <taxon>Pseudogemmobacter</taxon>
    </lineage>
</organism>